<sequence>MAKTSRDARRHIRAISEFFAAGKAVTEAAVNDFIGTYKKRKFLKQSLRRLIEKGLVEKKNNKFVPTLAGIRFFRSNIERSLKPKNWDGKWYLLSFDVPVKLNVKRDYLRRVLKSYDFYPLQKSVWVGPNKFGDDLWEFVVQKELNKYCRVMVVSVLEGDEDLKKYFKIGF</sequence>
<protein>
    <submittedName>
        <fullName evidence="2">Repressor in ring oxydation complex/phenylacetic acid degradation pathway related protein (PaaX), phenylacetic acid degradation operon negative regulatory protein</fullName>
    </submittedName>
</protein>
<accession>A0A0G1UXC8</accession>
<gene>
    <name evidence="2" type="primary">paaX</name>
    <name evidence="2" type="ORF">UY32_C0016G0006</name>
</gene>
<dbReference type="Proteomes" id="UP000034600">
    <property type="component" value="Unassembled WGS sequence"/>
</dbReference>
<evidence type="ECO:0000259" key="1">
    <source>
        <dbReference type="Pfam" id="PF20803"/>
    </source>
</evidence>
<feature type="domain" description="Transcriptional repressor PaaX-like central Cas2-like" evidence="1">
    <location>
        <begin position="84"/>
        <end position="160"/>
    </location>
</feature>
<evidence type="ECO:0000313" key="3">
    <source>
        <dbReference type="Proteomes" id="UP000034600"/>
    </source>
</evidence>
<dbReference type="Gene3D" id="3.30.70.2650">
    <property type="match status" value="1"/>
</dbReference>
<evidence type="ECO:0000313" key="2">
    <source>
        <dbReference type="EMBL" id="KKU98711.1"/>
    </source>
</evidence>
<dbReference type="EMBL" id="LCPO01000016">
    <property type="protein sequence ID" value="KKU98711.1"/>
    <property type="molecule type" value="Genomic_DNA"/>
</dbReference>
<comment type="caution">
    <text evidence="2">The sequence shown here is derived from an EMBL/GenBank/DDBJ whole genome shotgun (WGS) entry which is preliminary data.</text>
</comment>
<dbReference type="InterPro" id="IPR048846">
    <property type="entry name" value="PaaX-like_central"/>
</dbReference>
<name>A0A0G1UXC8_9BACT</name>
<dbReference type="Pfam" id="PF20803">
    <property type="entry name" value="PaaX_M"/>
    <property type="match status" value="1"/>
</dbReference>
<proteinExistence type="predicted"/>
<reference evidence="2 3" key="1">
    <citation type="journal article" date="2015" name="Nature">
        <title>rRNA introns, odd ribosomes, and small enigmatic genomes across a large radiation of phyla.</title>
        <authorList>
            <person name="Brown C.T."/>
            <person name="Hug L.A."/>
            <person name="Thomas B.C."/>
            <person name="Sharon I."/>
            <person name="Castelle C.J."/>
            <person name="Singh A."/>
            <person name="Wilkins M.J."/>
            <person name="Williams K.H."/>
            <person name="Banfield J.F."/>
        </authorList>
    </citation>
    <scope>NUCLEOTIDE SEQUENCE [LARGE SCALE GENOMIC DNA]</scope>
</reference>
<organism evidence="2 3">
    <name type="scientific">Candidatus Jorgensenbacteria bacterium GW2011_GWC1_48_8</name>
    <dbReference type="NCBI Taxonomy" id="1618666"/>
    <lineage>
        <taxon>Bacteria</taxon>
        <taxon>Candidatus Joergenseniibacteriota</taxon>
    </lineage>
</organism>
<dbReference type="AlphaFoldDB" id="A0A0G1UXC8"/>